<comment type="catalytic activity">
    <reaction evidence="5">
        <text>a 5'-end triphospho-ribonucleoside in mRNA + H2O = a 5'-end phospho-ribonucleoside in mRNA + diphosphate + H(+)</text>
        <dbReference type="Rhea" id="RHEA:78683"/>
        <dbReference type="Rhea" id="RHEA-COMP:15692"/>
        <dbReference type="Rhea" id="RHEA-COMP:17164"/>
        <dbReference type="ChEBI" id="CHEBI:15377"/>
        <dbReference type="ChEBI" id="CHEBI:15378"/>
        <dbReference type="ChEBI" id="CHEBI:33019"/>
        <dbReference type="ChEBI" id="CHEBI:138282"/>
        <dbReference type="ChEBI" id="CHEBI:167618"/>
    </reaction>
    <physiologicalReaction direction="left-to-right" evidence="5">
        <dbReference type="Rhea" id="RHEA:78684"/>
    </physiologicalReaction>
</comment>
<name>A0ABR4NRW3_9SACH</name>
<keyword evidence="3 7" id="KW-0540">Nuclease</keyword>
<evidence type="ECO:0000256" key="4">
    <source>
        <dbReference type="ARBA" id="ARBA00044676"/>
    </source>
</evidence>
<dbReference type="Proteomes" id="UP001623330">
    <property type="component" value="Unassembled WGS sequence"/>
</dbReference>
<comment type="similarity">
    <text evidence="2 7">Belongs to the DXO/Dom3Z family.</text>
</comment>
<evidence type="ECO:0000256" key="2">
    <source>
        <dbReference type="ARBA" id="ARBA00006562"/>
    </source>
</evidence>
<comment type="function">
    <text evidence="7">Decapping enzyme for NAD-capped RNAs: specifically hydrolyzes the nicotinamide adenine dinucleotide (NAD) cap from a subset of RNAs by removing the entire NAD moiety from the 5'-end of an NAD-capped RNA.</text>
</comment>
<proteinExistence type="inferred from homology"/>
<comment type="catalytic activity">
    <reaction evidence="6">
        <text>a 5'-end NAD(+)-phospho-ribonucleoside in mRNA + H2O = a 5'-end phospho-ribonucleoside in mRNA + NAD(+) + H(+)</text>
        <dbReference type="Rhea" id="RHEA:60880"/>
        <dbReference type="Rhea" id="RHEA-COMP:15692"/>
        <dbReference type="Rhea" id="RHEA-COMP:15698"/>
        <dbReference type="ChEBI" id="CHEBI:15377"/>
        <dbReference type="ChEBI" id="CHEBI:15378"/>
        <dbReference type="ChEBI" id="CHEBI:57540"/>
        <dbReference type="ChEBI" id="CHEBI:138282"/>
        <dbReference type="ChEBI" id="CHEBI:144029"/>
    </reaction>
    <physiologicalReaction direction="left-to-right" evidence="6">
        <dbReference type="Rhea" id="RHEA:60881"/>
    </physiologicalReaction>
</comment>
<evidence type="ECO:0000313" key="11">
    <source>
        <dbReference type="Proteomes" id="UP001623330"/>
    </source>
</evidence>
<protein>
    <recommendedName>
        <fullName evidence="7">Decapping nuclease</fullName>
        <ecNumber evidence="7">3.6.1.-</ecNumber>
    </recommendedName>
</protein>
<dbReference type="InterPro" id="IPR039039">
    <property type="entry name" value="RAI1-like_fam"/>
</dbReference>
<keyword evidence="11" id="KW-1185">Reference proteome</keyword>
<dbReference type="PANTHER" id="PTHR12395:SF9">
    <property type="entry name" value="DECAPPING AND EXORIBONUCLEASE PROTEIN"/>
    <property type="match status" value="1"/>
</dbReference>
<feature type="compositionally biased region" description="Polar residues" evidence="8">
    <location>
        <begin position="151"/>
        <end position="161"/>
    </location>
</feature>
<feature type="region of interest" description="Disordered" evidence="8">
    <location>
        <begin position="142"/>
        <end position="161"/>
    </location>
</feature>
<evidence type="ECO:0000256" key="8">
    <source>
        <dbReference type="SAM" id="MobiDB-lite"/>
    </source>
</evidence>
<dbReference type="InterPro" id="IPR013961">
    <property type="entry name" value="RAI1"/>
</dbReference>
<evidence type="ECO:0000256" key="6">
    <source>
        <dbReference type="ARBA" id="ARBA00048124"/>
    </source>
</evidence>
<comment type="caution">
    <text evidence="10">The sequence shown here is derived from an EMBL/GenBank/DDBJ whole genome shotgun (WGS) entry which is preliminary data.</text>
</comment>
<evidence type="ECO:0000256" key="1">
    <source>
        <dbReference type="ARBA" id="ARBA00001968"/>
    </source>
</evidence>
<feature type="domain" description="RAI1-like" evidence="9">
    <location>
        <begin position="19"/>
        <end position="378"/>
    </location>
</feature>
<organism evidence="10 11">
    <name type="scientific">Nakaseomyces bracarensis</name>
    <dbReference type="NCBI Taxonomy" id="273131"/>
    <lineage>
        <taxon>Eukaryota</taxon>
        <taxon>Fungi</taxon>
        <taxon>Dikarya</taxon>
        <taxon>Ascomycota</taxon>
        <taxon>Saccharomycotina</taxon>
        <taxon>Saccharomycetes</taxon>
        <taxon>Saccharomycetales</taxon>
        <taxon>Saccharomycetaceae</taxon>
        <taxon>Nakaseomyces</taxon>
    </lineage>
</organism>
<sequence>MGITANLFVNQKGSTTALKQPKEVGYYSRTQQEEYLLNDDVNLRYYYLPDSDLDKGVDLSAGVNKFRDVAAGFQDRCSLRGLLESVMDAEKKKNKKTVADIITFRGIMSKLIRTSMEPPTFNHVDLRIVSFDGQLFIKDVSDNNNKKTGEKPSTGNTNRQQLDTYSGYKFEGVSTLSQPLPFVERVVVEKRPKKILNNGDEYITVVRTGVSNCKMILGAEVDCIYDFKEEGKDNLKHYTELKCSKQISTTADVARFEKKLFRAWLQCFLVGVPRIIYGFRDDRYMLKTIEEFSTEEVPVILKANNPQLGQACLDSIKWYGLFAEWLLKIIPRDEENVDNIRAFSLVFENNHLRLAEIEESHPEYEQLVNGDTILSTEFRDWRKSLHQAESS</sequence>
<evidence type="ECO:0000256" key="3">
    <source>
        <dbReference type="ARBA" id="ARBA00022722"/>
    </source>
</evidence>
<keyword evidence="7" id="KW-0378">Hydrolase</keyword>
<comment type="cofactor">
    <cofactor evidence="1 7">
        <name>a divalent metal cation</name>
        <dbReference type="ChEBI" id="CHEBI:60240"/>
    </cofactor>
</comment>
<evidence type="ECO:0000313" key="10">
    <source>
        <dbReference type="EMBL" id="KAL3231070.1"/>
    </source>
</evidence>
<evidence type="ECO:0000256" key="7">
    <source>
        <dbReference type="RuleBase" id="RU367113"/>
    </source>
</evidence>
<keyword evidence="7" id="KW-0694">RNA-binding</keyword>
<evidence type="ECO:0000256" key="5">
    <source>
        <dbReference type="ARBA" id="ARBA00044692"/>
    </source>
</evidence>
<keyword evidence="7" id="KW-0539">Nucleus</keyword>
<dbReference type="PANTHER" id="PTHR12395">
    <property type="entry name" value="DOM-3 RELATED"/>
    <property type="match status" value="1"/>
</dbReference>
<keyword evidence="7" id="KW-0547">Nucleotide-binding</keyword>
<gene>
    <name evidence="10" type="ORF">RNJ44_00709</name>
</gene>
<dbReference type="Pfam" id="PF08652">
    <property type="entry name" value="RAI1"/>
    <property type="match status" value="1"/>
</dbReference>
<dbReference type="EC" id="3.6.1.-" evidence="7"/>
<dbReference type="EMBL" id="JBEVYD010000008">
    <property type="protein sequence ID" value="KAL3231070.1"/>
    <property type="molecule type" value="Genomic_DNA"/>
</dbReference>
<reference evidence="10 11" key="1">
    <citation type="submission" date="2024-05" db="EMBL/GenBank/DDBJ databases">
        <title>Long read based assembly of the Candida bracarensis genome reveals expanded adhesin content.</title>
        <authorList>
            <person name="Marcet-Houben M."/>
            <person name="Ksiezopolska E."/>
            <person name="Gabaldon T."/>
        </authorList>
    </citation>
    <scope>NUCLEOTIDE SEQUENCE [LARGE SCALE GENOMIC DNA]</scope>
    <source>
        <strain evidence="10 11">CBM6</strain>
    </source>
</reference>
<keyword evidence="7" id="KW-0479">Metal-binding</keyword>
<comment type="subcellular location">
    <subcellularLocation>
        <location evidence="7">Nucleus</location>
    </subcellularLocation>
</comment>
<comment type="catalytic activity">
    <reaction evidence="4">
        <text>a 5'-end (N(7)-methyl 5'-triphosphoguanosine)-ribonucleoside-ribonucleotide in mRNA + H2O = a (N(7)-methyl 5'-triphosphoguanosine)-nucleoside + a 5'-end phospho-ribonucleoside in mRNA + H(+)</text>
        <dbReference type="Rhea" id="RHEA:66928"/>
        <dbReference type="Rhea" id="RHEA-COMP:15692"/>
        <dbReference type="Rhea" id="RHEA-COMP:17313"/>
        <dbReference type="ChEBI" id="CHEBI:15377"/>
        <dbReference type="ChEBI" id="CHEBI:15378"/>
        <dbReference type="ChEBI" id="CHEBI:138282"/>
        <dbReference type="ChEBI" id="CHEBI:172876"/>
        <dbReference type="ChEBI" id="CHEBI:172877"/>
    </reaction>
    <physiologicalReaction direction="left-to-right" evidence="4">
        <dbReference type="Rhea" id="RHEA:66929"/>
    </physiologicalReaction>
</comment>
<accession>A0ABR4NRW3</accession>
<evidence type="ECO:0000259" key="9">
    <source>
        <dbReference type="Pfam" id="PF08652"/>
    </source>
</evidence>